<keyword evidence="2" id="KW-0813">Transport</keyword>
<dbReference type="GeneID" id="81604521"/>
<comment type="caution">
    <text evidence="7">The sequence shown here is derived from an EMBL/GenBank/DDBJ whole genome shotgun (WGS) entry which is preliminary data.</text>
</comment>
<evidence type="ECO:0000256" key="2">
    <source>
        <dbReference type="ARBA" id="ARBA00022448"/>
    </source>
</evidence>
<evidence type="ECO:0000256" key="5">
    <source>
        <dbReference type="ARBA" id="ARBA00023136"/>
    </source>
</evidence>
<keyword evidence="3 6" id="KW-0812">Transmembrane</keyword>
<protein>
    <recommendedName>
        <fullName evidence="9">Major facilitator superfamily (MFS) profile domain-containing protein</fullName>
    </recommendedName>
</protein>
<reference evidence="7" key="2">
    <citation type="journal article" date="2023" name="IMA Fungus">
        <title>Comparative genomic study of the Penicillium genus elucidates a diverse pangenome and 15 lateral gene transfer events.</title>
        <authorList>
            <person name="Petersen C."/>
            <person name="Sorensen T."/>
            <person name="Nielsen M.R."/>
            <person name="Sondergaard T.E."/>
            <person name="Sorensen J.L."/>
            <person name="Fitzpatrick D.A."/>
            <person name="Frisvad J.C."/>
            <person name="Nielsen K.L."/>
        </authorList>
    </citation>
    <scope>NUCLEOTIDE SEQUENCE</scope>
    <source>
        <strain evidence="7">IBT 16125</strain>
    </source>
</reference>
<dbReference type="PANTHER" id="PTHR43791">
    <property type="entry name" value="PERMEASE-RELATED"/>
    <property type="match status" value="1"/>
</dbReference>
<feature type="transmembrane region" description="Helical" evidence="6">
    <location>
        <begin position="90"/>
        <end position="110"/>
    </location>
</feature>
<dbReference type="Proteomes" id="UP001213681">
    <property type="component" value="Unassembled WGS sequence"/>
</dbReference>
<dbReference type="EMBL" id="JAPVEA010000008">
    <property type="protein sequence ID" value="KAJ5439898.1"/>
    <property type="molecule type" value="Genomic_DNA"/>
</dbReference>
<dbReference type="RefSeq" id="XP_056763127.1">
    <property type="nucleotide sequence ID" value="XM_056914278.1"/>
</dbReference>
<keyword evidence="8" id="KW-1185">Reference proteome</keyword>
<evidence type="ECO:0000313" key="7">
    <source>
        <dbReference type="EMBL" id="KAJ5439898.1"/>
    </source>
</evidence>
<evidence type="ECO:0000256" key="3">
    <source>
        <dbReference type="ARBA" id="ARBA00022692"/>
    </source>
</evidence>
<evidence type="ECO:0000256" key="4">
    <source>
        <dbReference type="ARBA" id="ARBA00022989"/>
    </source>
</evidence>
<comment type="subcellular location">
    <subcellularLocation>
        <location evidence="1">Membrane</location>
        <topology evidence="1">Multi-pass membrane protein</topology>
    </subcellularLocation>
</comment>
<dbReference type="InterPro" id="IPR036259">
    <property type="entry name" value="MFS_trans_sf"/>
</dbReference>
<evidence type="ECO:0000313" key="8">
    <source>
        <dbReference type="Proteomes" id="UP001213681"/>
    </source>
</evidence>
<name>A0AAD6C133_9EURO</name>
<dbReference type="AlphaFoldDB" id="A0AAD6C133"/>
<evidence type="ECO:0000256" key="1">
    <source>
        <dbReference type="ARBA" id="ARBA00004141"/>
    </source>
</evidence>
<sequence length="144" mass="15816">MSAVVSLVGYIILDTISTTNTSVLYFAMFLCTIGAYPQTPIGSAWLVSNIPNLNARAMTSGLYIAVGNCAGLLSSNIYTQKEAPRYTTVLTTNISMSVILLFAGVAYGLWMRWENRRRDQKYGPGSLVTEGVASTRDPRFRFQV</sequence>
<feature type="transmembrane region" description="Helical" evidence="6">
    <location>
        <begin position="23"/>
        <end position="48"/>
    </location>
</feature>
<proteinExistence type="predicted"/>
<keyword evidence="4 6" id="KW-1133">Transmembrane helix</keyword>
<feature type="transmembrane region" description="Helical" evidence="6">
    <location>
        <begin position="60"/>
        <end position="78"/>
    </location>
</feature>
<dbReference type="SUPFAM" id="SSF103473">
    <property type="entry name" value="MFS general substrate transporter"/>
    <property type="match status" value="1"/>
</dbReference>
<keyword evidence="5 6" id="KW-0472">Membrane</keyword>
<dbReference type="PANTHER" id="PTHR43791:SF36">
    <property type="entry name" value="TRANSPORTER, PUTATIVE (AFU_ORTHOLOGUE AFUA_6G08340)-RELATED"/>
    <property type="match status" value="1"/>
</dbReference>
<dbReference type="GO" id="GO:0016020">
    <property type="term" value="C:membrane"/>
    <property type="evidence" value="ECO:0007669"/>
    <property type="project" value="UniProtKB-SubCell"/>
</dbReference>
<dbReference type="GO" id="GO:0022857">
    <property type="term" value="F:transmembrane transporter activity"/>
    <property type="evidence" value="ECO:0007669"/>
    <property type="project" value="TreeGrafter"/>
</dbReference>
<accession>A0AAD6C133</accession>
<evidence type="ECO:0000256" key="6">
    <source>
        <dbReference type="SAM" id="Phobius"/>
    </source>
</evidence>
<gene>
    <name evidence="7" type="ORF">N7458_010896</name>
</gene>
<organism evidence="7 8">
    <name type="scientific">Penicillium daleae</name>
    <dbReference type="NCBI Taxonomy" id="63821"/>
    <lineage>
        <taxon>Eukaryota</taxon>
        <taxon>Fungi</taxon>
        <taxon>Dikarya</taxon>
        <taxon>Ascomycota</taxon>
        <taxon>Pezizomycotina</taxon>
        <taxon>Eurotiomycetes</taxon>
        <taxon>Eurotiomycetidae</taxon>
        <taxon>Eurotiales</taxon>
        <taxon>Aspergillaceae</taxon>
        <taxon>Penicillium</taxon>
    </lineage>
</organism>
<reference evidence="7" key="1">
    <citation type="submission" date="2022-12" db="EMBL/GenBank/DDBJ databases">
        <authorList>
            <person name="Petersen C."/>
        </authorList>
    </citation>
    <scope>NUCLEOTIDE SEQUENCE</scope>
    <source>
        <strain evidence="7">IBT 16125</strain>
    </source>
</reference>
<evidence type="ECO:0008006" key="9">
    <source>
        <dbReference type="Google" id="ProtNLM"/>
    </source>
</evidence>